<evidence type="ECO:0000313" key="7">
    <source>
        <dbReference type="EMBL" id="KGG51461.1"/>
    </source>
</evidence>
<dbReference type="Pfam" id="PF00249">
    <property type="entry name" value="Myb_DNA-binding"/>
    <property type="match status" value="1"/>
</dbReference>
<dbReference type="GeneID" id="25259641"/>
<dbReference type="PROSITE" id="PS50090">
    <property type="entry name" value="MYB_LIKE"/>
    <property type="match status" value="2"/>
</dbReference>
<dbReference type="InterPro" id="IPR017930">
    <property type="entry name" value="Myb_dom"/>
</dbReference>
<dbReference type="InterPro" id="IPR001005">
    <property type="entry name" value="SANT/Myb"/>
</dbReference>
<sequence>MHPKIGLSKYAKAWTPVEDASISVNYGNWGPSWALISRQLPGRSPVECRRRWLRQSILPTFQVPEKPDPQMGIESAKRRSAIEETIKKAHLAGLRESPAFPALKVMKPLTKSQETEWNARLQGFDQVGTKWVLFQEEKRIPLPYEKLSSTLPRHLPRWRVRSQGWNSVEDAVLREAYEVHGPNWIAIHYALPKRTWQECRKRLTMLSLRWNPCSSVFPEKCSTETSGAE</sequence>
<dbReference type="InterPro" id="IPR009057">
    <property type="entry name" value="Homeodomain-like_sf"/>
</dbReference>
<keyword evidence="1" id="KW-0805">Transcription regulation</keyword>
<keyword evidence="2" id="KW-0238">DNA-binding</keyword>
<dbReference type="CDD" id="cd00167">
    <property type="entry name" value="SANT"/>
    <property type="match status" value="2"/>
</dbReference>
<dbReference type="PROSITE" id="PS51294">
    <property type="entry name" value="HTH_MYB"/>
    <property type="match status" value="1"/>
</dbReference>
<dbReference type="PANTHER" id="PTHR46621">
    <property type="entry name" value="SNRNA-ACTIVATING PROTEIN COMPLEX SUBUNIT 4"/>
    <property type="match status" value="1"/>
</dbReference>
<dbReference type="GO" id="GO:0019185">
    <property type="term" value="C:snRNA-activating protein complex"/>
    <property type="evidence" value="ECO:0007669"/>
    <property type="project" value="TreeGrafter"/>
</dbReference>
<dbReference type="GO" id="GO:0000978">
    <property type="term" value="F:RNA polymerase II cis-regulatory region sequence-specific DNA binding"/>
    <property type="evidence" value="ECO:0007669"/>
    <property type="project" value="TreeGrafter"/>
</dbReference>
<evidence type="ECO:0000256" key="4">
    <source>
        <dbReference type="ARBA" id="ARBA00023242"/>
    </source>
</evidence>
<keyword evidence="4" id="KW-0539">Nucleus</keyword>
<feature type="domain" description="Myb-like" evidence="5">
    <location>
        <begin position="14"/>
        <end position="56"/>
    </location>
</feature>
<dbReference type="InterPro" id="IPR051575">
    <property type="entry name" value="Myb-like_DNA-bd"/>
</dbReference>
<evidence type="ECO:0000256" key="2">
    <source>
        <dbReference type="ARBA" id="ARBA00023125"/>
    </source>
</evidence>
<accession>A0A098VUU6</accession>
<proteinExistence type="predicted"/>
<dbReference type="OrthoDB" id="2143914at2759"/>
<dbReference type="AlphaFoldDB" id="A0A098VUU6"/>
<dbReference type="Gene3D" id="1.10.10.60">
    <property type="entry name" value="Homeodomain-like"/>
    <property type="match status" value="2"/>
</dbReference>
<dbReference type="RefSeq" id="XP_013237888.1">
    <property type="nucleotide sequence ID" value="XM_013382434.1"/>
</dbReference>
<keyword evidence="8" id="KW-1185">Reference proteome</keyword>
<evidence type="ECO:0000259" key="5">
    <source>
        <dbReference type="PROSITE" id="PS50090"/>
    </source>
</evidence>
<evidence type="ECO:0000259" key="6">
    <source>
        <dbReference type="PROSITE" id="PS51294"/>
    </source>
</evidence>
<dbReference type="GO" id="GO:0001006">
    <property type="term" value="F:RNA polymerase III type 3 promoter sequence-specific DNA binding"/>
    <property type="evidence" value="ECO:0007669"/>
    <property type="project" value="TreeGrafter"/>
</dbReference>
<dbReference type="PANTHER" id="PTHR46621:SF1">
    <property type="entry name" value="SNRNA-ACTIVATING PROTEIN COMPLEX SUBUNIT 4"/>
    <property type="match status" value="1"/>
</dbReference>
<dbReference type="VEuPathDB" id="MicrosporidiaDB:DI09_34p120"/>
<evidence type="ECO:0000256" key="1">
    <source>
        <dbReference type="ARBA" id="ARBA00023015"/>
    </source>
</evidence>
<name>A0A098VUU6_9MICR</name>
<comment type="caution">
    <text evidence="7">The sequence shown here is derived from an EMBL/GenBank/DDBJ whole genome shotgun (WGS) entry which is preliminary data.</text>
</comment>
<dbReference type="SMART" id="SM00717">
    <property type="entry name" value="SANT"/>
    <property type="match status" value="2"/>
</dbReference>
<dbReference type="EMBL" id="JMKJ01000277">
    <property type="protein sequence ID" value="KGG51461.1"/>
    <property type="molecule type" value="Genomic_DNA"/>
</dbReference>
<reference evidence="7 8" key="1">
    <citation type="submission" date="2014-04" db="EMBL/GenBank/DDBJ databases">
        <title>A new species of microsporidia sheds light on the evolution of extreme parasitism.</title>
        <authorList>
            <person name="Haag K.L."/>
            <person name="James T.Y."/>
            <person name="Larsson R."/>
            <person name="Schaer T.M."/>
            <person name="Refardt D."/>
            <person name="Pombert J.-F."/>
            <person name="Ebert D."/>
        </authorList>
    </citation>
    <scope>NUCLEOTIDE SEQUENCE [LARGE SCALE GENOMIC DNA]</scope>
    <source>
        <strain evidence="7 8">UGP3</strain>
        <tissue evidence="7">Spores</tissue>
    </source>
</reference>
<dbReference type="Proteomes" id="UP000029725">
    <property type="component" value="Unassembled WGS sequence"/>
</dbReference>
<protein>
    <submittedName>
        <fullName evidence="7">Uncharacterized protein</fullName>
    </submittedName>
</protein>
<feature type="domain" description="Myb-like" evidence="5">
    <location>
        <begin position="157"/>
        <end position="202"/>
    </location>
</feature>
<dbReference type="HOGENOM" id="CLU_1210102_0_0_1"/>
<feature type="domain" description="HTH myb-type" evidence="6">
    <location>
        <begin position="13"/>
        <end position="62"/>
    </location>
</feature>
<dbReference type="GO" id="GO:0042795">
    <property type="term" value="P:snRNA transcription by RNA polymerase II"/>
    <property type="evidence" value="ECO:0007669"/>
    <property type="project" value="TreeGrafter"/>
</dbReference>
<keyword evidence="3" id="KW-0804">Transcription</keyword>
<gene>
    <name evidence="7" type="ORF">DI09_34p120</name>
</gene>
<evidence type="ECO:0000256" key="3">
    <source>
        <dbReference type="ARBA" id="ARBA00023163"/>
    </source>
</evidence>
<dbReference type="SUPFAM" id="SSF46689">
    <property type="entry name" value="Homeodomain-like"/>
    <property type="match status" value="2"/>
</dbReference>
<organism evidence="7 8">
    <name type="scientific">Mitosporidium daphniae</name>
    <dbReference type="NCBI Taxonomy" id="1485682"/>
    <lineage>
        <taxon>Eukaryota</taxon>
        <taxon>Fungi</taxon>
        <taxon>Fungi incertae sedis</taxon>
        <taxon>Microsporidia</taxon>
        <taxon>Mitosporidium</taxon>
    </lineage>
</organism>
<evidence type="ECO:0000313" key="8">
    <source>
        <dbReference type="Proteomes" id="UP000029725"/>
    </source>
</evidence>
<dbReference type="GO" id="GO:0042796">
    <property type="term" value="P:snRNA transcription by RNA polymerase III"/>
    <property type="evidence" value="ECO:0007669"/>
    <property type="project" value="TreeGrafter"/>
</dbReference>